<dbReference type="EMBL" id="AVOT02070272">
    <property type="protein sequence ID" value="MBW0560941.1"/>
    <property type="molecule type" value="Genomic_DNA"/>
</dbReference>
<evidence type="ECO:0000313" key="1">
    <source>
        <dbReference type="EMBL" id="MBW0560941.1"/>
    </source>
</evidence>
<gene>
    <name evidence="1" type="ORF">O181_100656</name>
</gene>
<comment type="caution">
    <text evidence="1">The sequence shown here is derived from an EMBL/GenBank/DDBJ whole genome shotgun (WGS) entry which is preliminary data.</text>
</comment>
<reference evidence="1" key="1">
    <citation type="submission" date="2021-03" db="EMBL/GenBank/DDBJ databases">
        <title>Draft genome sequence of rust myrtle Austropuccinia psidii MF-1, a brazilian biotype.</title>
        <authorList>
            <person name="Quecine M.C."/>
            <person name="Pachon D.M.R."/>
            <person name="Bonatelli M.L."/>
            <person name="Correr F.H."/>
            <person name="Franceschini L.M."/>
            <person name="Leite T.F."/>
            <person name="Margarido G.R.A."/>
            <person name="Almeida C.A."/>
            <person name="Ferrarezi J.A."/>
            <person name="Labate C.A."/>
        </authorList>
    </citation>
    <scope>NUCLEOTIDE SEQUENCE</scope>
    <source>
        <strain evidence="1">MF-1</strain>
    </source>
</reference>
<dbReference type="AlphaFoldDB" id="A0A9Q3JFQ7"/>
<sequence length="96" mass="10555">MDTLVISPMPSPTAITCVSGHKIPDFSPNKEINHLKASSFIIFSDPGNRNSKGKQPYDIVSHFNHILAKKEAPDSQAKLEVSRARILTFGDVKSHV</sequence>
<evidence type="ECO:0000313" key="2">
    <source>
        <dbReference type="Proteomes" id="UP000765509"/>
    </source>
</evidence>
<proteinExistence type="predicted"/>
<protein>
    <submittedName>
        <fullName evidence="1">Uncharacterized protein</fullName>
    </submittedName>
</protein>
<name>A0A9Q3JFQ7_9BASI</name>
<organism evidence="1 2">
    <name type="scientific">Austropuccinia psidii MF-1</name>
    <dbReference type="NCBI Taxonomy" id="1389203"/>
    <lineage>
        <taxon>Eukaryota</taxon>
        <taxon>Fungi</taxon>
        <taxon>Dikarya</taxon>
        <taxon>Basidiomycota</taxon>
        <taxon>Pucciniomycotina</taxon>
        <taxon>Pucciniomycetes</taxon>
        <taxon>Pucciniales</taxon>
        <taxon>Sphaerophragmiaceae</taxon>
        <taxon>Austropuccinia</taxon>
    </lineage>
</organism>
<accession>A0A9Q3JFQ7</accession>
<dbReference type="Proteomes" id="UP000765509">
    <property type="component" value="Unassembled WGS sequence"/>
</dbReference>
<keyword evidence="2" id="KW-1185">Reference proteome</keyword>